<dbReference type="EMBL" id="CAXAJV020001296">
    <property type="protein sequence ID" value="CAL7948124.1"/>
    <property type="molecule type" value="Genomic_DNA"/>
</dbReference>
<feature type="region of interest" description="Disordered" evidence="2">
    <location>
        <begin position="168"/>
        <end position="201"/>
    </location>
</feature>
<feature type="coiled-coil region" evidence="1">
    <location>
        <begin position="41"/>
        <end position="86"/>
    </location>
</feature>
<evidence type="ECO:0000256" key="2">
    <source>
        <dbReference type="SAM" id="MobiDB-lite"/>
    </source>
</evidence>
<name>A0ABP1P4A9_XYLVO</name>
<evidence type="ECO:0000256" key="1">
    <source>
        <dbReference type="SAM" id="Coils"/>
    </source>
</evidence>
<keyword evidence="4" id="KW-1185">Reference proteome</keyword>
<feature type="region of interest" description="Disordered" evidence="2">
    <location>
        <begin position="424"/>
        <end position="490"/>
    </location>
</feature>
<protein>
    <submittedName>
        <fullName evidence="3">Uncharacterized protein</fullName>
    </submittedName>
</protein>
<proteinExistence type="predicted"/>
<gene>
    <name evidence="3" type="ORF">XYLVIOL_LOCUS8678</name>
</gene>
<sequence>MEDDIDIYEDLPSFGTEHSGNFVSNNQENVVEEELKLKKQIADLTVKLENFQKINKSLEINLHSLLKTAKAEIARKDKMIDELRKDLDDIAFKRSKTNDSVVHKSTNREAILNKNHKLPNICFTPDVNDAETSVIDPLCNRSKNQPNKSTLMPITVFGERLVKRIAEDQNFEKGEKQSSKFGSGNDNSETNDGYIVESDKENGSLNSTINICNTKEIKSPVSLEQKSGEHTKCPLVVSTITTKDIRFNGKNETGSKLQRKSVLTISYTGKRANEETGGHIPTKQLKSSNEKYISQSLEKDTNCNITFESEEKSLLPVYANMESAPCVNEGHSLRNSDTVCTRNSGTELKKQEHHLNDTNKKEDTKNLKNKNNVSHDKEDANKRSSKRCKNSVQNLLKFTLDERYIDYRCSDVFKKGDYQSNHSEYYRSRRREHHRTDDHRSSRVKPISHAKSSREERYSRNQYNKHSNYEKKFEKRYNFRNNSKDKSKHFKKDSYNVRSVIKHSTTDRISTSETVANVKKNNSHNEYESRKIGLKSSDKPTGKWENKQNECYEYSHCKSRTENFSEHQKYSEFSKHIDEIDDQVVGQIDRIAQTEKAGIGVHDELRKYVKEELENTSIDLEDGEISTTPNGSLLGNVHDQREESHDHQVTVHRELNSSSTSDNLYSMTSSKYNIIKPDTVSVSSIATNVASVSADRKSSANTESIESIENVENIEKFIRDYGFNSDKTIEEVLVTSDTICVSNNSLPNASSVGKEDEGDVRNREINSSDCRVSSRNANDTVSSISGEKSENISKDDPLEHVKRNDKRIGLNSIKLTKHDHSSNDLKTENDRNNVKINLSNCVEKSRKMKVEQKCASTTINAMREKQRGQHIGKQMEVEDFKKPLENRCDKNTKVTSTNIHGKIVVFARRKKPVCLTNSNANMIVVVNNGTDISCNSSNISGATECDSVSKFVKTCGYDTTNTS</sequence>
<feature type="compositionally biased region" description="Basic and acidic residues" evidence="2">
    <location>
        <begin position="347"/>
        <end position="366"/>
    </location>
</feature>
<accession>A0ABP1P4A9</accession>
<reference evidence="3 4" key="1">
    <citation type="submission" date="2024-08" db="EMBL/GenBank/DDBJ databases">
        <authorList>
            <person name="Will J Nash"/>
            <person name="Angela Man"/>
            <person name="Seanna McTaggart"/>
            <person name="Kendall Baker"/>
            <person name="Tom Barker"/>
            <person name="Leah Catchpole"/>
            <person name="Alex Durrant"/>
            <person name="Karim Gharbi"/>
            <person name="Naomi Irish"/>
            <person name="Gemy Kaithakottil"/>
            <person name="Debby Ku"/>
            <person name="Aaliyah Providence"/>
            <person name="Felix Shaw"/>
            <person name="David Swarbreck"/>
            <person name="Chris Watkins"/>
            <person name="Ann M. McCartney"/>
            <person name="Giulio Formenti"/>
            <person name="Alice Mouton"/>
            <person name="Noel Vella"/>
            <person name="Bjorn M von Reumont"/>
            <person name="Adriana Vella"/>
            <person name="Wilfried Haerty"/>
        </authorList>
    </citation>
    <scope>NUCLEOTIDE SEQUENCE [LARGE SCALE GENOMIC DNA]</scope>
</reference>
<feature type="compositionally biased region" description="Polar residues" evidence="2">
    <location>
        <begin position="767"/>
        <end position="786"/>
    </location>
</feature>
<feature type="region of interest" description="Disordered" evidence="2">
    <location>
        <begin position="747"/>
        <end position="800"/>
    </location>
</feature>
<feature type="compositionally biased region" description="Basic and acidic residues" evidence="2">
    <location>
        <begin position="373"/>
        <end position="382"/>
    </location>
</feature>
<organism evidence="3 4">
    <name type="scientific">Xylocopa violacea</name>
    <name type="common">Violet carpenter bee</name>
    <name type="synonym">Apis violacea</name>
    <dbReference type="NCBI Taxonomy" id="135666"/>
    <lineage>
        <taxon>Eukaryota</taxon>
        <taxon>Metazoa</taxon>
        <taxon>Ecdysozoa</taxon>
        <taxon>Arthropoda</taxon>
        <taxon>Hexapoda</taxon>
        <taxon>Insecta</taxon>
        <taxon>Pterygota</taxon>
        <taxon>Neoptera</taxon>
        <taxon>Endopterygota</taxon>
        <taxon>Hymenoptera</taxon>
        <taxon>Apocrita</taxon>
        <taxon>Aculeata</taxon>
        <taxon>Apoidea</taxon>
        <taxon>Anthophila</taxon>
        <taxon>Apidae</taxon>
        <taxon>Xylocopa</taxon>
        <taxon>Xylocopa</taxon>
    </lineage>
</organism>
<feature type="compositionally biased region" description="Basic and acidic residues" evidence="2">
    <location>
        <begin position="753"/>
        <end position="766"/>
    </location>
</feature>
<feature type="compositionally biased region" description="Basic and acidic residues" evidence="2">
    <location>
        <begin position="467"/>
        <end position="485"/>
    </location>
</feature>
<keyword evidence="1" id="KW-0175">Coiled coil</keyword>
<evidence type="ECO:0000313" key="4">
    <source>
        <dbReference type="Proteomes" id="UP001642520"/>
    </source>
</evidence>
<comment type="caution">
    <text evidence="3">The sequence shown here is derived from an EMBL/GenBank/DDBJ whole genome shotgun (WGS) entry which is preliminary data.</text>
</comment>
<dbReference type="Proteomes" id="UP001642520">
    <property type="component" value="Unassembled WGS sequence"/>
</dbReference>
<feature type="compositionally biased region" description="Basic and acidic residues" evidence="2">
    <location>
        <begin position="168"/>
        <end position="178"/>
    </location>
</feature>
<feature type="compositionally biased region" description="Polar residues" evidence="2">
    <location>
        <begin position="179"/>
        <end position="191"/>
    </location>
</feature>
<evidence type="ECO:0000313" key="3">
    <source>
        <dbReference type="EMBL" id="CAL7948124.1"/>
    </source>
</evidence>
<feature type="region of interest" description="Disordered" evidence="2">
    <location>
        <begin position="344"/>
        <end position="388"/>
    </location>
</feature>
<feature type="compositionally biased region" description="Basic and acidic residues" evidence="2">
    <location>
        <begin position="787"/>
        <end position="800"/>
    </location>
</feature>